<evidence type="ECO:0000313" key="6">
    <source>
        <dbReference type="Proteomes" id="UP000574390"/>
    </source>
</evidence>
<proteinExistence type="predicted"/>
<comment type="caution">
    <text evidence="3">The sequence shown here is derived from an EMBL/GenBank/DDBJ whole genome shotgun (WGS) entry which is preliminary data.</text>
</comment>
<evidence type="ECO:0000256" key="1">
    <source>
        <dbReference type="ARBA" id="ARBA00023125"/>
    </source>
</evidence>
<dbReference type="GO" id="GO:0003677">
    <property type="term" value="F:DNA binding"/>
    <property type="evidence" value="ECO:0007669"/>
    <property type="project" value="UniProtKB-KW"/>
</dbReference>
<feature type="non-terminal residue" evidence="3">
    <location>
        <position position="241"/>
    </location>
</feature>
<dbReference type="PROSITE" id="PS51900">
    <property type="entry name" value="CB"/>
    <property type="match status" value="1"/>
</dbReference>
<dbReference type="Gene3D" id="1.10.150.130">
    <property type="match status" value="1"/>
</dbReference>
<name>A0A7J6PYP0_PEROL</name>
<gene>
    <name evidence="4" type="ORF">FOZ62_021804</name>
    <name evidence="3" type="ORF">FOZ63_022316</name>
</gene>
<evidence type="ECO:0000259" key="2">
    <source>
        <dbReference type="PROSITE" id="PS51900"/>
    </source>
</evidence>
<evidence type="ECO:0000313" key="3">
    <source>
        <dbReference type="EMBL" id="KAF4700831.1"/>
    </source>
</evidence>
<dbReference type="Proteomes" id="UP000553632">
    <property type="component" value="Unassembled WGS sequence"/>
</dbReference>
<dbReference type="AlphaFoldDB" id="A0A7J6PYP0"/>
<organism evidence="3 5">
    <name type="scientific">Perkinsus olseni</name>
    <name type="common">Perkinsus atlanticus</name>
    <dbReference type="NCBI Taxonomy" id="32597"/>
    <lineage>
        <taxon>Eukaryota</taxon>
        <taxon>Sar</taxon>
        <taxon>Alveolata</taxon>
        <taxon>Perkinsozoa</taxon>
        <taxon>Perkinsea</taxon>
        <taxon>Perkinsida</taxon>
        <taxon>Perkinsidae</taxon>
        <taxon>Perkinsus</taxon>
    </lineage>
</organism>
<keyword evidence="1" id="KW-0238">DNA-binding</keyword>
<dbReference type="InterPro" id="IPR044068">
    <property type="entry name" value="CB"/>
</dbReference>
<dbReference type="EMBL" id="JABANO010037030">
    <property type="protein sequence ID" value="KAF4700831.1"/>
    <property type="molecule type" value="Genomic_DNA"/>
</dbReference>
<sequence>MTSFPTSSSITRPSLLDAVISLLRHTRPPLDAAPTPSVAPEWLRQYLPSPESYTSLLHRLVDTILSSLAPSTRSSYATAISTWCKFNHQLNVLLNEQLPAYPALPSRLTLWLASFSHPGSARNYLNAVKKAHRWLGYYGLDQDETITSMLTALKKHRHPALRARTALRADMLSAITRSMEATGDYDCRAIAVLAYQSMARVRSELFTLKVRDLVVAPNGHYMYINFAKRKNWPHGHSIQLL</sequence>
<dbReference type="Proteomes" id="UP000574390">
    <property type="component" value="Unassembled WGS sequence"/>
</dbReference>
<evidence type="ECO:0000313" key="4">
    <source>
        <dbReference type="EMBL" id="KAF4735587.1"/>
    </source>
</evidence>
<protein>
    <recommendedName>
        <fullName evidence="2">Core-binding (CB) domain-containing protein</fullName>
    </recommendedName>
</protein>
<reference evidence="5 6" key="1">
    <citation type="submission" date="2020-04" db="EMBL/GenBank/DDBJ databases">
        <title>Perkinsus olseni comparative genomics.</title>
        <authorList>
            <person name="Bogema D.R."/>
        </authorList>
    </citation>
    <scope>NUCLEOTIDE SEQUENCE [LARGE SCALE GENOMIC DNA]</scope>
    <source>
        <strain evidence="4">ATCC PRA-205</strain>
        <strain evidence="3 5">ATCC PRA-207</strain>
    </source>
</reference>
<keyword evidence="5" id="KW-1185">Reference proteome</keyword>
<dbReference type="EMBL" id="JABANM010012681">
    <property type="protein sequence ID" value="KAF4735587.1"/>
    <property type="molecule type" value="Genomic_DNA"/>
</dbReference>
<evidence type="ECO:0000313" key="5">
    <source>
        <dbReference type="Proteomes" id="UP000553632"/>
    </source>
</evidence>
<dbReference type="InterPro" id="IPR010998">
    <property type="entry name" value="Integrase_recombinase_N"/>
</dbReference>
<feature type="domain" description="Core-binding (CB)" evidence="2">
    <location>
        <begin position="55"/>
        <end position="136"/>
    </location>
</feature>
<accession>A0A7J6PYP0</accession>